<evidence type="ECO:0000313" key="2">
    <source>
        <dbReference type="Proteomes" id="UP000426444"/>
    </source>
</evidence>
<dbReference type="AlphaFoldDB" id="A0A6I6D8V5"/>
<sequence length="93" mass="10969">MAGIMLESEGLCLLEDVKEDKIIENYLVQEFVDKKGVHVRWEHDAYDSPLLCRFVRSWSHAVFSEARRYENGKLVYQMTKEQFEKGLREGTIK</sequence>
<dbReference type="RefSeq" id="WP_156203219.1">
    <property type="nucleotide sequence ID" value="NZ_CP046457.1"/>
</dbReference>
<keyword evidence="2" id="KW-1185">Reference proteome</keyword>
<protein>
    <submittedName>
        <fullName evidence="1">Uncharacterized protein</fullName>
    </submittedName>
</protein>
<organism evidence="1 2">
    <name type="scientific">Candidatus Syntrophocurvum alkaliphilum</name>
    <dbReference type="NCBI Taxonomy" id="2293317"/>
    <lineage>
        <taxon>Bacteria</taxon>
        <taxon>Bacillati</taxon>
        <taxon>Bacillota</taxon>
        <taxon>Clostridia</taxon>
        <taxon>Eubacteriales</taxon>
        <taxon>Syntrophomonadaceae</taxon>
        <taxon>Candidatus Syntrophocurvum</taxon>
    </lineage>
</organism>
<name>A0A6I6D8V5_9FIRM</name>
<dbReference type="KEGG" id="salq:SYNTR_0712"/>
<accession>A0A6I6D8V5</accession>
<proteinExistence type="predicted"/>
<gene>
    <name evidence="1" type="ORF">SYNTR_0712</name>
</gene>
<evidence type="ECO:0000313" key="1">
    <source>
        <dbReference type="EMBL" id="QGT99305.1"/>
    </source>
</evidence>
<dbReference type="Proteomes" id="UP000426444">
    <property type="component" value="Chromosome"/>
</dbReference>
<reference evidence="2" key="1">
    <citation type="journal article" date="2019" name="Microbiology">
        <title>Complete Genome Sequence of an Uncultured Bacterium of the Candidate Phylum Bipolaricaulota.</title>
        <authorList>
            <person name="Kadnikov V.V."/>
            <person name="Mardanov A.V."/>
            <person name="Beletsky A.V."/>
            <person name="Frank Y.A."/>
            <person name="Karnachuk O.V."/>
            <person name="Ravin N.V."/>
        </authorList>
    </citation>
    <scope>NUCLEOTIDE SEQUENCE [LARGE SCALE GENOMIC DNA]</scope>
</reference>
<dbReference type="EMBL" id="CP046457">
    <property type="protein sequence ID" value="QGT99305.1"/>
    <property type="molecule type" value="Genomic_DNA"/>
</dbReference>